<accession>A0A9W7FHA1</accession>
<reference evidence="3" key="1">
    <citation type="journal article" date="2023" name="Commun. Biol.">
        <title>Genome analysis of Parmales, the sister group of diatoms, reveals the evolutionary specialization of diatoms from phago-mixotrophs to photoautotrophs.</title>
        <authorList>
            <person name="Ban H."/>
            <person name="Sato S."/>
            <person name="Yoshikawa S."/>
            <person name="Yamada K."/>
            <person name="Nakamura Y."/>
            <person name="Ichinomiya M."/>
            <person name="Sato N."/>
            <person name="Blanc-Mathieu R."/>
            <person name="Endo H."/>
            <person name="Kuwata A."/>
            <person name="Ogata H."/>
        </authorList>
    </citation>
    <scope>NUCLEOTIDE SEQUENCE [LARGE SCALE GENOMIC DNA]</scope>
    <source>
        <strain evidence="3">NIES 3700</strain>
    </source>
</reference>
<comment type="caution">
    <text evidence="2">The sequence shown here is derived from an EMBL/GenBank/DDBJ whole genome shotgun (WGS) entry which is preliminary data.</text>
</comment>
<dbReference type="Proteomes" id="UP001165122">
    <property type="component" value="Unassembled WGS sequence"/>
</dbReference>
<gene>
    <name evidence="2" type="ORF">TrLO_g13347</name>
</gene>
<evidence type="ECO:0008006" key="4">
    <source>
        <dbReference type="Google" id="ProtNLM"/>
    </source>
</evidence>
<dbReference type="Gene3D" id="3.60.21.10">
    <property type="match status" value="1"/>
</dbReference>
<dbReference type="InterPro" id="IPR029052">
    <property type="entry name" value="Metallo-depent_PP-like"/>
</dbReference>
<dbReference type="SUPFAM" id="SSF56300">
    <property type="entry name" value="Metallo-dependent phosphatases"/>
    <property type="match status" value="1"/>
</dbReference>
<protein>
    <recommendedName>
        <fullName evidence="4">Calcineurin-like phosphoesterase domain-containing protein</fullName>
    </recommendedName>
</protein>
<dbReference type="AlphaFoldDB" id="A0A9W7FHA1"/>
<evidence type="ECO:0000313" key="3">
    <source>
        <dbReference type="Proteomes" id="UP001165122"/>
    </source>
</evidence>
<sequence length="371" mass="40853">MSMLRIPRARRLLSACQKRHQLSAEPLSTPLPSTPPSSNRPLSTSCPINYRTSPSLLASSPPIHEPSALYVVGGLYGNLQALQFIENLTSSHSSPPTVIYNGDFHFFDKRPKTFDSVQRSIVDSESVLATAGNVEKEIASLDSTSCGCDYPEYTDFKVTERSDAIVGRLKKNAEPHAENLLNLPLFRRVEMPNTKVGVIHGDCNSLSGWDYAVENVEPVDVKLRADLNMRGDYPVTSVSRIVEDMEAADVDILCCTHTCLPYMQDLGGGKVIVNNGSAGMGNFEGDKTGLITRIVSGDEVGGGGEVVYEIEVGGDRGCRVQSVKVDFDFDAFWEEFSNEWEEGSPARESYEGRIWRGVGFWSADRARRMIE</sequence>
<dbReference type="OrthoDB" id="10265567at2759"/>
<evidence type="ECO:0000256" key="1">
    <source>
        <dbReference type="SAM" id="MobiDB-lite"/>
    </source>
</evidence>
<name>A0A9W7FHA1_9STRA</name>
<organism evidence="2 3">
    <name type="scientific">Triparma laevis f. longispina</name>
    <dbReference type="NCBI Taxonomy" id="1714387"/>
    <lineage>
        <taxon>Eukaryota</taxon>
        <taxon>Sar</taxon>
        <taxon>Stramenopiles</taxon>
        <taxon>Ochrophyta</taxon>
        <taxon>Bolidophyceae</taxon>
        <taxon>Parmales</taxon>
        <taxon>Triparmaceae</taxon>
        <taxon>Triparma</taxon>
    </lineage>
</organism>
<dbReference type="EMBL" id="BRXW01000176">
    <property type="protein sequence ID" value="GMI12367.1"/>
    <property type="molecule type" value="Genomic_DNA"/>
</dbReference>
<feature type="compositionally biased region" description="Low complexity" evidence="1">
    <location>
        <begin position="26"/>
        <end position="45"/>
    </location>
</feature>
<feature type="region of interest" description="Disordered" evidence="1">
    <location>
        <begin position="23"/>
        <end position="45"/>
    </location>
</feature>
<keyword evidence="3" id="KW-1185">Reference proteome</keyword>
<evidence type="ECO:0000313" key="2">
    <source>
        <dbReference type="EMBL" id="GMI12367.1"/>
    </source>
</evidence>
<proteinExistence type="predicted"/>